<dbReference type="Proteomes" id="UP000076722">
    <property type="component" value="Unassembled WGS sequence"/>
</dbReference>
<sequence>MFPSNDRLEVVRVWLRVCPSLSTTATRIQISRHQLEAVAYVPELQERTDHSGDDFATRMVWRTVMVFLFYNVRWHFKIRQYFPYNRDRESPLNGVIVRSKMVVKIERLNERVVRERAEGPHRIASGGKRERESKATLYMCITCGQVELTMTSGAR</sequence>
<gene>
    <name evidence="1" type="ORF">SISNIDRAFT_314955</name>
</gene>
<proteinExistence type="predicted"/>
<reference evidence="1 2" key="1">
    <citation type="journal article" date="2016" name="Mol. Biol. Evol.">
        <title>Comparative Genomics of Early-Diverging Mushroom-Forming Fungi Provides Insights into the Origins of Lignocellulose Decay Capabilities.</title>
        <authorList>
            <person name="Nagy L.G."/>
            <person name="Riley R."/>
            <person name="Tritt A."/>
            <person name="Adam C."/>
            <person name="Daum C."/>
            <person name="Floudas D."/>
            <person name="Sun H."/>
            <person name="Yadav J.S."/>
            <person name="Pangilinan J."/>
            <person name="Larsson K.H."/>
            <person name="Matsuura K."/>
            <person name="Barry K."/>
            <person name="Labutti K."/>
            <person name="Kuo R."/>
            <person name="Ohm R.A."/>
            <person name="Bhattacharya S.S."/>
            <person name="Shirouzu T."/>
            <person name="Yoshinaga Y."/>
            <person name="Martin F.M."/>
            <person name="Grigoriev I.V."/>
            <person name="Hibbett D.S."/>
        </authorList>
    </citation>
    <scope>NUCLEOTIDE SEQUENCE [LARGE SCALE GENOMIC DNA]</scope>
    <source>
        <strain evidence="1 2">HHB9708</strain>
    </source>
</reference>
<name>A0A164XZD3_9AGAM</name>
<evidence type="ECO:0000313" key="2">
    <source>
        <dbReference type="Proteomes" id="UP000076722"/>
    </source>
</evidence>
<accession>A0A164XZD3</accession>
<keyword evidence="2" id="KW-1185">Reference proteome</keyword>
<dbReference type="AlphaFoldDB" id="A0A164XZD3"/>
<organism evidence="1 2">
    <name type="scientific">Sistotremastrum niveocremeum HHB9708</name>
    <dbReference type="NCBI Taxonomy" id="1314777"/>
    <lineage>
        <taxon>Eukaryota</taxon>
        <taxon>Fungi</taxon>
        <taxon>Dikarya</taxon>
        <taxon>Basidiomycota</taxon>
        <taxon>Agaricomycotina</taxon>
        <taxon>Agaricomycetes</taxon>
        <taxon>Sistotremastrales</taxon>
        <taxon>Sistotremastraceae</taxon>
        <taxon>Sertulicium</taxon>
        <taxon>Sertulicium niveocremeum</taxon>
    </lineage>
</organism>
<evidence type="ECO:0000313" key="1">
    <source>
        <dbReference type="EMBL" id="KZS96433.1"/>
    </source>
</evidence>
<protein>
    <submittedName>
        <fullName evidence="1">Uncharacterized protein</fullName>
    </submittedName>
</protein>
<dbReference type="EMBL" id="KV419399">
    <property type="protein sequence ID" value="KZS96433.1"/>
    <property type="molecule type" value="Genomic_DNA"/>
</dbReference>